<sequence>MNAYSQCFPATSELRPQNDALLLPNEFDLVQEIEARRRRSKFLPSKLFSEPSWDMLLYLALRTVQQRRVTTSELVNASGAPYTTGLRHLQSLSDEGIVEIRCDHLDRRRKFISMSRETLGRISLAIGCAQAA</sequence>
<accession>A0ABS6V834</accession>
<evidence type="ECO:0000313" key="2">
    <source>
        <dbReference type="Proteomes" id="UP000698028"/>
    </source>
</evidence>
<dbReference type="RefSeq" id="WP_218633573.1">
    <property type="nucleotide sequence ID" value="NZ_JAHVAH010000001.1"/>
</dbReference>
<evidence type="ECO:0000313" key="1">
    <source>
        <dbReference type="EMBL" id="MBW0145683.1"/>
    </source>
</evidence>
<organism evidence="1 2">
    <name type="scientific">Sphingomicrobium clamense</name>
    <dbReference type="NCBI Taxonomy" id="2851013"/>
    <lineage>
        <taxon>Bacteria</taxon>
        <taxon>Pseudomonadati</taxon>
        <taxon>Pseudomonadota</taxon>
        <taxon>Alphaproteobacteria</taxon>
        <taxon>Sphingomonadales</taxon>
        <taxon>Sphingomonadaceae</taxon>
        <taxon>Sphingomicrobium</taxon>
    </lineage>
</organism>
<proteinExistence type="predicted"/>
<evidence type="ECO:0008006" key="3">
    <source>
        <dbReference type="Google" id="ProtNLM"/>
    </source>
</evidence>
<reference evidence="1 2" key="1">
    <citation type="submission" date="2021-07" db="EMBL/GenBank/DDBJ databases">
        <title>The draft genome sequence of Sphingomicrobium sp. B8.</title>
        <authorList>
            <person name="Mu L."/>
        </authorList>
    </citation>
    <scope>NUCLEOTIDE SEQUENCE [LARGE SCALE GENOMIC DNA]</scope>
    <source>
        <strain evidence="1 2">B8</strain>
    </source>
</reference>
<keyword evidence="2" id="KW-1185">Reference proteome</keyword>
<dbReference type="Proteomes" id="UP000698028">
    <property type="component" value="Unassembled WGS sequence"/>
</dbReference>
<comment type="caution">
    <text evidence="1">The sequence shown here is derived from an EMBL/GenBank/DDBJ whole genome shotgun (WGS) entry which is preliminary data.</text>
</comment>
<dbReference type="EMBL" id="JAHVAH010000001">
    <property type="protein sequence ID" value="MBW0145683.1"/>
    <property type="molecule type" value="Genomic_DNA"/>
</dbReference>
<name>A0ABS6V834_9SPHN</name>
<protein>
    <recommendedName>
        <fullName evidence="3">MarR family transcriptional regulator</fullName>
    </recommendedName>
</protein>
<gene>
    <name evidence="1" type="ORF">KTQ36_10310</name>
</gene>